<evidence type="ECO:0000313" key="1">
    <source>
        <dbReference type="EMBL" id="CAI4215180.1"/>
    </source>
</evidence>
<name>A0A9P1H1Y8_9PEZI</name>
<dbReference type="EMBL" id="CALLCH030000012">
    <property type="protein sequence ID" value="CAI4215180.1"/>
    <property type="molecule type" value="Genomic_DNA"/>
</dbReference>
<comment type="caution">
    <text evidence="1">The sequence shown here is derived from an EMBL/GenBank/DDBJ whole genome shotgun (WGS) entry which is preliminary data.</text>
</comment>
<accession>A0A9P1H1Y8</accession>
<organism evidence="1 2">
    <name type="scientific">Parascedosporium putredinis</name>
    <dbReference type="NCBI Taxonomy" id="1442378"/>
    <lineage>
        <taxon>Eukaryota</taxon>
        <taxon>Fungi</taxon>
        <taxon>Dikarya</taxon>
        <taxon>Ascomycota</taxon>
        <taxon>Pezizomycotina</taxon>
        <taxon>Sordariomycetes</taxon>
        <taxon>Hypocreomycetidae</taxon>
        <taxon>Microascales</taxon>
        <taxon>Microascaceae</taxon>
        <taxon>Parascedosporium</taxon>
    </lineage>
</organism>
<protein>
    <submittedName>
        <fullName evidence="1">Uncharacterized protein</fullName>
    </submittedName>
</protein>
<reference evidence="1" key="1">
    <citation type="submission" date="2022-11" db="EMBL/GenBank/DDBJ databases">
        <authorList>
            <person name="Scott C."/>
            <person name="Bruce N."/>
        </authorList>
    </citation>
    <scope>NUCLEOTIDE SEQUENCE</scope>
</reference>
<dbReference type="Proteomes" id="UP000838763">
    <property type="component" value="Unassembled WGS sequence"/>
</dbReference>
<evidence type="ECO:0000313" key="2">
    <source>
        <dbReference type="Proteomes" id="UP000838763"/>
    </source>
</evidence>
<dbReference type="AlphaFoldDB" id="A0A9P1H1Y8"/>
<gene>
    <name evidence="1" type="ORF">PPNO1_LOCUS4902</name>
</gene>
<sequence length="75" mass="8385">MQLVSESPTAPPSLTDPFVDRQGQASFDIFNVWCRRKSAPLYCGQDDVDLRNEGGCETSGKIPIMPPLGVIRRYR</sequence>
<proteinExistence type="predicted"/>
<keyword evidence="2" id="KW-1185">Reference proteome</keyword>